<evidence type="ECO:0000256" key="13">
    <source>
        <dbReference type="SAM" id="SignalP"/>
    </source>
</evidence>
<feature type="domain" description="TonB-dependent receptor-like beta-barrel" evidence="14">
    <location>
        <begin position="278"/>
        <end position="672"/>
    </location>
</feature>
<evidence type="ECO:0000313" key="16">
    <source>
        <dbReference type="EMBL" id="MXP26916.1"/>
    </source>
</evidence>
<dbReference type="OrthoDB" id="9760333at2"/>
<evidence type="ECO:0000256" key="6">
    <source>
        <dbReference type="ARBA" id="ARBA00023004"/>
    </source>
</evidence>
<evidence type="ECO:0000256" key="7">
    <source>
        <dbReference type="ARBA" id="ARBA00023065"/>
    </source>
</evidence>
<keyword evidence="8 12" id="KW-0798">TonB box</keyword>
<feature type="domain" description="TonB-dependent receptor plug" evidence="15">
    <location>
        <begin position="68"/>
        <end position="182"/>
    </location>
</feature>
<keyword evidence="5 11" id="KW-0812">Transmembrane</keyword>
<dbReference type="Pfam" id="PF07715">
    <property type="entry name" value="Plug"/>
    <property type="match status" value="1"/>
</dbReference>
<sequence length="708" mass="76689">MTITGSSHRSVTSLRRALLRGAALAVAIAASAGAAQAQEAPQAEDAQAQTTIMPLEIIVLGQKLERTVRETASSIDVITAERLNERNDQATVADALRGVPNVIYAGDTDAPIIRGIDAKGPITFGNAYLSKPIPGATISVDGRYLNAGELDIGAAGTWDVASIEVYRGPQTTSQGANAIAGAVVMNTNDPTFSPEFAGQVLLGERNKYRASLAASAPLSGDIAVRVAIDYSGRDTFVTYSSPTFTAGDFDFDWMNLNVRTKLLWEPVSIPGLSAKLTYSHTKAERPRNEAVSEPYADLQNATLYQDNLTTNNDTGLFDLSYEFSNGVRLHNQLQYSEGSYDYRFAPPFAGIADRSNTNVSNETRLNFGNVGNGLSGVVGFYYWHDKTRNILDNELGNADADLTHISLAPFAELSLRSGRWVLTGALRYQHDTVKHDGTASYVPGVTYVYSGDFDAVLPKLSLSYDLTDEATVGALVSRGYTPGGTGLNFRGAQYYTFGKETAWNYELFTRMALWDGRVTINGNLFYTDYRGSQRSVTDYLDGRPFGAIIVNADKAETFGAEIGFEAQPISALTIYGSLGLLDTEISEFADYRGEVFVGNEFSRAPGHMFTLGADLKITSDLRISGDVRHTGGYYSDDTNDPALEVGSYTLANLRSSWTLASGVELFGYVTNLFDSHAPVQRFIDRSVAGTSAYIVEPREVGGGVRLRF</sequence>
<dbReference type="PANTHER" id="PTHR32552:SF81">
    <property type="entry name" value="TONB-DEPENDENT OUTER MEMBRANE RECEPTOR"/>
    <property type="match status" value="1"/>
</dbReference>
<evidence type="ECO:0000256" key="5">
    <source>
        <dbReference type="ARBA" id="ARBA00022692"/>
    </source>
</evidence>
<reference evidence="16 17" key="1">
    <citation type="submission" date="2019-12" db="EMBL/GenBank/DDBJ databases">
        <title>Genomic-based taxomic classification of the family Erythrobacteraceae.</title>
        <authorList>
            <person name="Xu L."/>
        </authorList>
    </citation>
    <scope>NUCLEOTIDE SEQUENCE [LARGE SCALE GENOMIC DNA]</scope>
    <source>
        <strain evidence="16 17">DSM 18604</strain>
    </source>
</reference>
<keyword evidence="7" id="KW-0406">Ion transport</keyword>
<dbReference type="Pfam" id="PF00593">
    <property type="entry name" value="TonB_dep_Rec_b-barrel"/>
    <property type="match status" value="1"/>
</dbReference>
<dbReference type="Gene3D" id="2.170.130.10">
    <property type="entry name" value="TonB-dependent receptor, plug domain"/>
    <property type="match status" value="1"/>
</dbReference>
<evidence type="ECO:0000256" key="1">
    <source>
        <dbReference type="ARBA" id="ARBA00004571"/>
    </source>
</evidence>
<dbReference type="InterPro" id="IPR037066">
    <property type="entry name" value="Plug_dom_sf"/>
</dbReference>
<feature type="signal peptide" evidence="13">
    <location>
        <begin position="1"/>
        <end position="37"/>
    </location>
</feature>
<dbReference type="PANTHER" id="PTHR32552">
    <property type="entry name" value="FERRICHROME IRON RECEPTOR-RELATED"/>
    <property type="match status" value="1"/>
</dbReference>
<evidence type="ECO:0000256" key="4">
    <source>
        <dbReference type="ARBA" id="ARBA00022496"/>
    </source>
</evidence>
<comment type="similarity">
    <text evidence="11 12">Belongs to the TonB-dependent receptor family.</text>
</comment>
<name>A0A845AEE2_9SPHN</name>
<organism evidence="16 17">
    <name type="scientific">Altericroceibacterium indicum</name>
    <dbReference type="NCBI Taxonomy" id="374177"/>
    <lineage>
        <taxon>Bacteria</taxon>
        <taxon>Pseudomonadati</taxon>
        <taxon>Pseudomonadota</taxon>
        <taxon>Alphaproteobacteria</taxon>
        <taxon>Sphingomonadales</taxon>
        <taxon>Erythrobacteraceae</taxon>
        <taxon>Altericroceibacterium</taxon>
    </lineage>
</organism>
<comment type="caution">
    <text evidence="16">The sequence shown here is derived from an EMBL/GenBank/DDBJ whole genome shotgun (WGS) entry which is preliminary data.</text>
</comment>
<keyword evidence="9 11" id="KW-0472">Membrane</keyword>
<evidence type="ECO:0000256" key="8">
    <source>
        <dbReference type="ARBA" id="ARBA00023077"/>
    </source>
</evidence>
<keyword evidence="2 11" id="KW-0813">Transport</keyword>
<dbReference type="InterPro" id="IPR039426">
    <property type="entry name" value="TonB-dep_rcpt-like"/>
</dbReference>
<evidence type="ECO:0000256" key="10">
    <source>
        <dbReference type="ARBA" id="ARBA00023237"/>
    </source>
</evidence>
<protein>
    <submittedName>
        <fullName evidence="16">TonB-dependent receptor</fullName>
    </submittedName>
</protein>
<dbReference type="InterPro" id="IPR006311">
    <property type="entry name" value="TAT_signal"/>
</dbReference>
<proteinExistence type="inferred from homology"/>
<dbReference type="InterPro" id="IPR012910">
    <property type="entry name" value="Plug_dom"/>
</dbReference>
<dbReference type="AlphaFoldDB" id="A0A845AEE2"/>
<dbReference type="EMBL" id="WTYQ01000005">
    <property type="protein sequence ID" value="MXP26916.1"/>
    <property type="molecule type" value="Genomic_DNA"/>
</dbReference>
<keyword evidence="3 11" id="KW-1134">Transmembrane beta strand</keyword>
<dbReference type="InterPro" id="IPR000531">
    <property type="entry name" value="Beta-barrel_TonB"/>
</dbReference>
<evidence type="ECO:0000256" key="9">
    <source>
        <dbReference type="ARBA" id="ARBA00023136"/>
    </source>
</evidence>
<keyword evidence="4" id="KW-0410">Iron transport</keyword>
<dbReference type="GO" id="GO:0009279">
    <property type="term" value="C:cell outer membrane"/>
    <property type="evidence" value="ECO:0007669"/>
    <property type="project" value="UniProtKB-SubCell"/>
</dbReference>
<evidence type="ECO:0000313" key="17">
    <source>
        <dbReference type="Proteomes" id="UP000460561"/>
    </source>
</evidence>
<dbReference type="PROSITE" id="PS52016">
    <property type="entry name" value="TONB_DEPENDENT_REC_3"/>
    <property type="match status" value="1"/>
</dbReference>
<comment type="subcellular location">
    <subcellularLocation>
        <location evidence="1 11">Cell outer membrane</location>
        <topology evidence="1 11">Multi-pass membrane protein</topology>
    </subcellularLocation>
</comment>
<keyword evidence="16" id="KW-0675">Receptor</keyword>
<gene>
    <name evidence="16" type="ORF">GRI39_12820</name>
</gene>
<evidence type="ECO:0000259" key="14">
    <source>
        <dbReference type="Pfam" id="PF00593"/>
    </source>
</evidence>
<keyword evidence="17" id="KW-1185">Reference proteome</keyword>
<dbReference type="PROSITE" id="PS51318">
    <property type="entry name" value="TAT"/>
    <property type="match status" value="1"/>
</dbReference>
<dbReference type="RefSeq" id="WP_160740121.1">
    <property type="nucleotide sequence ID" value="NZ_WTYQ01000005.1"/>
</dbReference>
<keyword evidence="10 11" id="KW-0998">Cell outer membrane</keyword>
<dbReference type="GO" id="GO:0006826">
    <property type="term" value="P:iron ion transport"/>
    <property type="evidence" value="ECO:0007669"/>
    <property type="project" value="UniProtKB-KW"/>
</dbReference>
<dbReference type="SUPFAM" id="SSF56935">
    <property type="entry name" value="Porins"/>
    <property type="match status" value="1"/>
</dbReference>
<dbReference type="Gene3D" id="2.40.170.20">
    <property type="entry name" value="TonB-dependent receptor, beta-barrel domain"/>
    <property type="match status" value="1"/>
</dbReference>
<dbReference type="Proteomes" id="UP000460561">
    <property type="component" value="Unassembled WGS sequence"/>
</dbReference>
<evidence type="ECO:0000259" key="15">
    <source>
        <dbReference type="Pfam" id="PF07715"/>
    </source>
</evidence>
<feature type="chain" id="PRO_5032900883" evidence="13">
    <location>
        <begin position="38"/>
        <end position="708"/>
    </location>
</feature>
<evidence type="ECO:0000256" key="2">
    <source>
        <dbReference type="ARBA" id="ARBA00022448"/>
    </source>
</evidence>
<evidence type="ECO:0000256" key="11">
    <source>
        <dbReference type="PROSITE-ProRule" id="PRU01360"/>
    </source>
</evidence>
<accession>A0A845AEE2</accession>
<keyword evidence="6" id="KW-0408">Iron</keyword>
<evidence type="ECO:0000256" key="12">
    <source>
        <dbReference type="RuleBase" id="RU003357"/>
    </source>
</evidence>
<evidence type="ECO:0000256" key="3">
    <source>
        <dbReference type="ARBA" id="ARBA00022452"/>
    </source>
</evidence>
<dbReference type="InterPro" id="IPR036942">
    <property type="entry name" value="Beta-barrel_TonB_sf"/>
</dbReference>
<keyword evidence="13" id="KW-0732">Signal</keyword>